<dbReference type="AlphaFoldDB" id="A0A0L0W5Y8"/>
<sequence length="81" mass="9646">MLEIGTVRMKNVSDDFKGLEGMKLLLMHSCEGCERIVVNPIRQEDFEKYYKNSFETMGKEWVNDDYKSFLKYMLSENCEFI</sequence>
<feature type="non-terminal residue" evidence="1">
    <location>
        <position position="81"/>
    </location>
</feature>
<protein>
    <submittedName>
        <fullName evidence="1">Uncharacterized protein</fullName>
    </submittedName>
</protein>
<gene>
    <name evidence="1" type="ORF">CLPU_57c00030</name>
</gene>
<proteinExistence type="predicted"/>
<evidence type="ECO:0000313" key="2">
    <source>
        <dbReference type="Proteomes" id="UP000037267"/>
    </source>
</evidence>
<evidence type="ECO:0000313" key="1">
    <source>
        <dbReference type="EMBL" id="KNF06943.1"/>
    </source>
</evidence>
<comment type="caution">
    <text evidence="1">The sequence shown here is derived from an EMBL/GenBank/DDBJ whole genome shotgun (WGS) entry which is preliminary data.</text>
</comment>
<reference evidence="2" key="1">
    <citation type="submission" date="2015-07" db="EMBL/GenBank/DDBJ databases">
        <title>Draft genome sequence of the purine-degrading Gottschalkia purinilyticum DSM 1384 (formerly Clostridium purinilyticum).</title>
        <authorList>
            <person name="Poehlein A."/>
            <person name="Schiel-Bengelsdorf B."/>
            <person name="Bengelsdorf F.R."/>
            <person name="Daniel R."/>
            <person name="Duerre P."/>
        </authorList>
    </citation>
    <scope>NUCLEOTIDE SEQUENCE [LARGE SCALE GENOMIC DNA]</scope>
    <source>
        <strain evidence="2">DSM 1384</strain>
    </source>
</reference>
<dbReference type="Proteomes" id="UP000037267">
    <property type="component" value="Unassembled WGS sequence"/>
</dbReference>
<name>A0A0L0W5Y8_GOTPU</name>
<dbReference type="EMBL" id="LGSS01000057">
    <property type="protein sequence ID" value="KNF06943.1"/>
    <property type="molecule type" value="Genomic_DNA"/>
</dbReference>
<accession>A0A0L0W5Y8</accession>
<organism evidence="1 2">
    <name type="scientific">Gottschalkia purinilytica</name>
    <name type="common">Clostridium purinilyticum</name>
    <dbReference type="NCBI Taxonomy" id="1503"/>
    <lineage>
        <taxon>Bacteria</taxon>
        <taxon>Bacillati</taxon>
        <taxon>Bacillota</taxon>
        <taxon>Tissierellia</taxon>
        <taxon>Tissierellales</taxon>
        <taxon>Gottschalkiaceae</taxon>
        <taxon>Gottschalkia</taxon>
    </lineage>
</organism>
<dbReference type="STRING" id="1503.CLPU_57c00030"/>
<keyword evidence="2" id="KW-1185">Reference proteome</keyword>